<protein>
    <submittedName>
        <fullName evidence="4">WD40-repeat protein (Notchless protein), related protein</fullName>
    </submittedName>
</protein>
<reference evidence="5" key="1">
    <citation type="journal article" date="2014" name="Genome Announc.">
        <title>Draft genome sequence of the plant-pathogenic soil fungus Rhizoctonia solani anastomosis group 3 strain Rhs1AP.</title>
        <authorList>
            <person name="Cubeta M.A."/>
            <person name="Thomas E."/>
            <person name="Dean R.A."/>
            <person name="Jabaji S."/>
            <person name="Neate S.M."/>
            <person name="Tavantzis S."/>
            <person name="Toda T."/>
            <person name="Vilgalys R."/>
            <person name="Bharathan N."/>
            <person name="Fedorova-Abrams N."/>
            <person name="Pakala S.B."/>
            <person name="Pakala S.M."/>
            <person name="Zafar N."/>
            <person name="Joardar V."/>
            <person name="Losada L."/>
            <person name="Nierman W.C."/>
        </authorList>
    </citation>
    <scope>NUCLEOTIDE SEQUENCE [LARGE SCALE GENOMIC DNA]</scope>
    <source>
        <strain evidence="5">AG-3</strain>
    </source>
</reference>
<proteinExistence type="predicted"/>
<name>X8IXK5_9AGAM</name>
<dbReference type="EMBL" id="JATN01000322">
    <property type="protein sequence ID" value="EUC54480.1"/>
    <property type="molecule type" value="Genomic_DNA"/>
</dbReference>
<dbReference type="Pfam" id="PF00400">
    <property type="entry name" value="WD40"/>
    <property type="match status" value="7"/>
</dbReference>
<dbReference type="InterPro" id="IPR001680">
    <property type="entry name" value="WD40_rpt"/>
</dbReference>
<dbReference type="AlphaFoldDB" id="X8IXK5"/>
<dbReference type="InterPro" id="IPR011047">
    <property type="entry name" value="Quinoprotein_ADH-like_sf"/>
</dbReference>
<evidence type="ECO:0000256" key="1">
    <source>
        <dbReference type="ARBA" id="ARBA00022574"/>
    </source>
</evidence>
<feature type="repeat" description="WD" evidence="3">
    <location>
        <begin position="131"/>
        <end position="172"/>
    </location>
</feature>
<dbReference type="SUPFAM" id="SSF50998">
    <property type="entry name" value="Quinoprotein alcohol dehydrogenase-like"/>
    <property type="match status" value="1"/>
</dbReference>
<dbReference type="OrthoDB" id="538223at2759"/>
<feature type="repeat" description="WD" evidence="3">
    <location>
        <begin position="396"/>
        <end position="420"/>
    </location>
</feature>
<accession>X8IXK5</accession>
<dbReference type="PANTHER" id="PTHR22847:SF637">
    <property type="entry name" value="WD REPEAT DOMAIN 5B"/>
    <property type="match status" value="1"/>
</dbReference>
<dbReference type="PROSITE" id="PS50082">
    <property type="entry name" value="WD_REPEATS_2"/>
    <property type="match status" value="3"/>
</dbReference>
<dbReference type="InterPro" id="IPR015943">
    <property type="entry name" value="WD40/YVTN_repeat-like_dom_sf"/>
</dbReference>
<dbReference type="SMART" id="SM00320">
    <property type="entry name" value="WD40"/>
    <property type="match status" value="9"/>
</dbReference>
<evidence type="ECO:0000256" key="2">
    <source>
        <dbReference type="ARBA" id="ARBA00022737"/>
    </source>
</evidence>
<dbReference type="Proteomes" id="UP000030108">
    <property type="component" value="Unassembled WGS sequence"/>
</dbReference>
<keyword evidence="2" id="KW-0677">Repeat</keyword>
<feature type="non-terminal residue" evidence="4">
    <location>
        <position position="420"/>
    </location>
</feature>
<dbReference type="Gene3D" id="2.130.10.10">
    <property type="entry name" value="YVTN repeat-like/Quinoprotein amine dehydrogenase"/>
    <property type="match status" value="3"/>
</dbReference>
<comment type="caution">
    <text evidence="4">The sequence shown here is derived from an EMBL/GenBank/DDBJ whole genome shotgun (WGS) entry which is preliminary data.</text>
</comment>
<dbReference type="PANTHER" id="PTHR22847">
    <property type="entry name" value="WD40 REPEAT PROTEIN"/>
    <property type="match status" value="1"/>
</dbReference>
<dbReference type="GO" id="GO:1990234">
    <property type="term" value="C:transferase complex"/>
    <property type="evidence" value="ECO:0007669"/>
    <property type="project" value="UniProtKB-ARBA"/>
</dbReference>
<evidence type="ECO:0000256" key="3">
    <source>
        <dbReference type="PROSITE-ProRule" id="PRU00221"/>
    </source>
</evidence>
<organism evidence="4 5">
    <name type="scientific">Rhizoctonia solani AG-3 Rhs1AP</name>
    <dbReference type="NCBI Taxonomy" id="1086054"/>
    <lineage>
        <taxon>Eukaryota</taxon>
        <taxon>Fungi</taxon>
        <taxon>Dikarya</taxon>
        <taxon>Basidiomycota</taxon>
        <taxon>Agaricomycotina</taxon>
        <taxon>Agaricomycetes</taxon>
        <taxon>Cantharellales</taxon>
        <taxon>Ceratobasidiaceae</taxon>
        <taxon>Rhizoctonia</taxon>
    </lineage>
</organism>
<sequence length="420" mass="44386">MLRCWKVDKEVKAIAFSPNGTRIAVGFGSTLQVWNSQTGDTVIGPFMVGIHTLNITFSPDNSSIAHAGLFDHIIWVRDSQNGGVIHALELEYTIEHSCIGYSPDGRYIVSGCNQSVQLWDAQNGQMILGPLQAHTGGINSITFCPDGSRIVSICSDGLVCTWDARARNVSSNSKSTPYSPIVSAKFSSDGQLFVSGSKDGTLCIWDSHTGEIRVGPIKAHTNQVVAVDFLHDRIVSGTSDGNISVCDARSGEIVLGPLKILPGDAIRAVAYSPNGSVIATVSSKVLMNSLDLWDAHTGNKVLGPLKYISGDIASVQFSPDGARIVGSTSGSLGSNENLVLCAVSDGERVIELRHHHAGSVYSVSYSPDGALIASCFHDKSIIVSDALTGFKLLGPLVGHLGPVHSANFSPDSTRLVSGSE</sequence>
<evidence type="ECO:0000313" key="5">
    <source>
        <dbReference type="Proteomes" id="UP000030108"/>
    </source>
</evidence>
<dbReference type="CDD" id="cd00200">
    <property type="entry name" value="WD40"/>
    <property type="match status" value="1"/>
</dbReference>
<gene>
    <name evidence="4" type="ORF">RSOL_051750</name>
</gene>
<keyword evidence="1 3" id="KW-0853">WD repeat</keyword>
<dbReference type="PROSITE" id="PS50294">
    <property type="entry name" value="WD_REPEATS_REGION"/>
    <property type="match status" value="3"/>
</dbReference>
<evidence type="ECO:0000313" key="4">
    <source>
        <dbReference type="EMBL" id="EUC54480.1"/>
    </source>
</evidence>
<feature type="repeat" description="WD" evidence="3">
    <location>
        <begin position="181"/>
        <end position="215"/>
    </location>
</feature>